<feature type="region of interest" description="Disordered" evidence="4">
    <location>
        <begin position="1187"/>
        <end position="1270"/>
    </location>
</feature>
<dbReference type="EMBL" id="LNIX01000002">
    <property type="protein sequence ID" value="OXA59703.1"/>
    <property type="molecule type" value="Genomic_DNA"/>
</dbReference>
<feature type="compositionally biased region" description="Polar residues" evidence="4">
    <location>
        <begin position="423"/>
        <end position="433"/>
    </location>
</feature>
<protein>
    <submittedName>
        <fullName evidence="5">Adenylate kinase isoenzyme 1</fullName>
    </submittedName>
</protein>
<evidence type="ECO:0000256" key="3">
    <source>
        <dbReference type="ARBA" id="ARBA00022777"/>
    </source>
</evidence>
<sequence length="1270" mass="144845">MSSNYSAQQYNDAYLPHRLGNWEIPADRDYDQRPRLQPWSHHYHGLAPYFLVSNLHGRLLPTIKEKLLYRKEHAAWEQLSKIWFGECDCARRRQHARQSREKEDMSRSTGTNNYRIPSFFRRKGNKQKQPRPPPPKKEVDPYLVYLRELGLPTIWIMGVPKANIRHKRKQLCREIADELDFAYVDLDECIENWTRRQVRQHQQLLPQRDRLLDSDTLMNKNDLFTVPSYRNSKQQMSSPKQPLLLAGENRVQPDPWSITFSTSKPFSTEKVLDLLKFAMIEALPSRGFVLDGFPCNLEEAAEFERHFYPASLALYFVTGANKKKNVEADKNEYLAFPLRFRRRFQFSLESGEMLCARRNYGWKVIRILDTENVDKDTLSFLHQVIRDNLERDREDGAIDIDVVGDQELPDPLISEDVILATTSDGESKVTSSRGDIRNLSATRDHKQRQHKLVSLPPPLLIGSSSISSHNVASLRDGKQLPEKNNPTGDNHLEEQYPDGGGAGDNGSPETPQINKIHTDSSKNSLSSSCSASIIFLKNPSNTPPNNDEMAASPLVSSNCLPLKKENLEDRPLPLPSHGQTDAWWCNNLKSRTSAIRQNQSPKTPPSSPCGDKINNIKECVRHSELSQQKSSLEVLSDWFDMGEVDDNDKEEKCHGDDATSAPTEDIPRYFTKSRLKKVQPPPPANFVGTSEFGTCDCTDHLAKKLETDPMLLDIDPYLTPIQLQLEIGLRKLRKIQPPTIWIIGHAHETTIRERETFARSLAAILDYTYINMDTEIWKRTEASSEELTNINNEFARKGDHVGKSAHSRLVVMSWKLTSNPSVTLSEEGVLEMLKLILVHNANGFVIDSFPCNEIEASGFEAMFYPVTFSIYIRPPAMKRYKPRSKNATRPNDNNDGHKKIETRASYESVLEPSNFRRSHSYHEVEVQNIAHKYKDQLRALIFDHGIDLGHHEAELASALILEELSRKTKEKEDFLQIHHPPANYHDMVGLAKCYNPYCDCHILEDETKNPLLARDEQAMDHIIQRMRADQEEFRPSLLRLLDQRDQKEGSYQLREDNSVTRNMQEDDADEIFGGAWTEASSTTQEDFTPKFRFHEVSSGQIGHGHHSDHHALRDICSRGRLFEWDESSVQFLLKPNNKATAGQPPSDVNDRGGIVSKIGWGINDITTDDETSEAASFEYKLIDHPKLVGDDDDEFLEDVGDEDDQDYDDDDNSGEEEVLENSEDEENDDNNDVPAGVNQNVHAQHNDDVDEEARQRTSGGGDGGRPPPQH</sequence>
<feature type="region of interest" description="Disordered" evidence="4">
    <location>
        <begin position="423"/>
        <end position="523"/>
    </location>
</feature>
<evidence type="ECO:0000256" key="4">
    <source>
        <dbReference type="SAM" id="MobiDB-lite"/>
    </source>
</evidence>
<comment type="caution">
    <text evidence="5">The sequence shown here is derived from an EMBL/GenBank/DDBJ whole genome shotgun (WGS) entry which is preliminary data.</text>
</comment>
<gene>
    <name evidence="5" type="ORF">Fcan01_04985</name>
</gene>
<dbReference type="InterPro" id="IPR027417">
    <property type="entry name" value="P-loop_NTPase"/>
</dbReference>
<proteinExistence type="predicted"/>
<evidence type="ECO:0000256" key="2">
    <source>
        <dbReference type="ARBA" id="ARBA00022741"/>
    </source>
</evidence>
<dbReference type="GO" id="GO:0005524">
    <property type="term" value="F:ATP binding"/>
    <property type="evidence" value="ECO:0007669"/>
    <property type="project" value="InterPro"/>
</dbReference>
<dbReference type="GO" id="GO:0019205">
    <property type="term" value="F:nucleobase-containing compound kinase activity"/>
    <property type="evidence" value="ECO:0007669"/>
    <property type="project" value="InterPro"/>
</dbReference>
<evidence type="ECO:0000313" key="6">
    <source>
        <dbReference type="Proteomes" id="UP000198287"/>
    </source>
</evidence>
<dbReference type="Pfam" id="PF22611">
    <property type="entry name" value="CFAP126"/>
    <property type="match status" value="1"/>
</dbReference>
<name>A0A226EQ03_FOLCA</name>
<evidence type="ECO:0000256" key="1">
    <source>
        <dbReference type="ARBA" id="ARBA00022679"/>
    </source>
</evidence>
<evidence type="ECO:0000313" key="5">
    <source>
        <dbReference type="EMBL" id="OXA59703.1"/>
    </source>
</evidence>
<feature type="compositionally biased region" description="Basic and acidic residues" evidence="4">
    <location>
        <begin position="892"/>
        <end position="903"/>
    </location>
</feature>
<dbReference type="InterPro" id="IPR038797">
    <property type="entry name" value="Fltp"/>
</dbReference>
<organism evidence="5 6">
    <name type="scientific">Folsomia candida</name>
    <name type="common">Springtail</name>
    <dbReference type="NCBI Taxonomy" id="158441"/>
    <lineage>
        <taxon>Eukaryota</taxon>
        <taxon>Metazoa</taxon>
        <taxon>Ecdysozoa</taxon>
        <taxon>Arthropoda</taxon>
        <taxon>Hexapoda</taxon>
        <taxon>Collembola</taxon>
        <taxon>Entomobryomorpha</taxon>
        <taxon>Isotomoidea</taxon>
        <taxon>Isotomidae</taxon>
        <taxon>Proisotominae</taxon>
        <taxon>Folsomia</taxon>
    </lineage>
</organism>
<dbReference type="Gene3D" id="3.40.50.300">
    <property type="entry name" value="P-loop containing nucleotide triphosphate hydrolases"/>
    <property type="match status" value="2"/>
</dbReference>
<keyword evidence="2" id="KW-0547">Nucleotide-binding</keyword>
<dbReference type="PANTHER" id="PTHR23359">
    <property type="entry name" value="NUCLEOTIDE KINASE"/>
    <property type="match status" value="1"/>
</dbReference>
<keyword evidence="1" id="KW-0808">Transferase</keyword>
<reference evidence="5 6" key="1">
    <citation type="submission" date="2015-12" db="EMBL/GenBank/DDBJ databases">
        <title>The genome of Folsomia candida.</title>
        <authorList>
            <person name="Faddeeva A."/>
            <person name="Derks M.F."/>
            <person name="Anvar Y."/>
            <person name="Smit S."/>
            <person name="Van Straalen N."/>
            <person name="Roelofs D."/>
        </authorList>
    </citation>
    <scope>NUCLEOTIDE SEQUENCE [LARGE SCALE GENOMIC DNA]</scope>
    <source>
        <strain evidence="5 6">VU population</strain>
        <tissue evidence="5">Whole body</tissue>
    </source>
</reference>
<accession>A0A226EQ03</accession>
<keyword evidence="6" id="KW-1185">Reference proteome</keyword>
<dbReference type="GO" id="GO:0006139">
    <property type="term" value="P:nucleobase-containing compound metabolic process"/>
    <property type="evidence" value="ECO:0007669"/>
    <property type="project" value="InterPro"/>
</dbReference>
<dbReference type="Proteomes" id="UP000198287">
    <property type="component" value="Unassembled WGS sequence"/>
</dbReference>
<feature type="region of interest" description="Disordered" evidence="4">
    <location>
        <begin position="880"/>
        <end position="903"/>
    </location>
</feature>
<dbReference type="InterPro" id="IPR000850">
    <property type="entry name" value="Adenylat/UMP-CMP_kin"/>
</dbReference>
<feature type="compositionally biased region" description="Basic residues" evidence="4">
    <location>
        <begin position="120"/>
        <end position="129"/>
    </location>
</feature>
<dbReference type="AlphaFoldDB" id="A0A226EQ03"/>
<feature type="region of interest" description="Disordered" evidence="4">
    <location>
        <begin position="96"/>
        <end position="139"/>
    </location>
</feature>
<feature type="compositionally biased region" description="Basic and acidic residues" evidence="4">
    <location>
        <begin position="1244"/>
        <end position="1255"/>
    </location>
</feature>
<feature type="compositionally biased region" description="Acidic residues" evidence="4">
    <location>
        <begin position="1190"/>
        <end position="1231"/>
    </location>
</feature>
<keyword evidence="3 5" id="KW-0418">Kinase</keyword>